<dbReference type="InterPro" id="IPR044210">
    <property type="entry name" value="Tfc3-like"/>
</dbReference>
<accession>A0AAJ7WIA9</accession>
<dbReference type="RefSeq" id="XP_028968159.1">
    <property type="nucleotide sequence ID" value="XM_029112326.1"/>
</dbReference>
<dbReference type="Pfam" id="PF23704">
    <property type="entry name" value="WHD_GTF3C1_N"/>
    <property type="match status" value="1"/>
</dbReference>
<dbReference type="GeneID" id="108864622"/>
<proteinExistence type="predicted"/>
<protein>
    <submittedName>
        <fullName evidence="11">General transcription factor 3C polypeptide 1</fullName>
    </submittedName>
</protein>
<keyword evidence="3" id="KW-0238">DNA-binding</keyword>
<keyword evidence="5" id="KW-0539">Nucleus</keyword>
<dbReference type="GO" id="GO:0000127">
    <property type="term" value="C:transcription factor TFIIIC complex"/>
    <property type="evidence" value="ECO:0007669"/>
    <property type="project" value="InterPro"/>
</dbReference>
<evidence type="ECO:0000256" key="3">
    <source>
        <dbReference type="ARBA" id="ARBA00023125"/>
    </source>
</evidence>
<evidence type="ECO:0000259" key="8">
    <source>
        <dbReference type="Pfam" id="PF23704"/>
    </source>
</evidence>
<dbReference type="GO" id="GO:0005634">
    <property type="term" value="C:nucleus"/>
    <property type="evidence" value="ECO:0007669"/>
    <property type="project" value="UniProtKB-SubCell"/>
</dbReference>
<evidence type="ECO:0000256" key="4">
    <source>
        <dbReference type="ARBA" id="ARBA00023163"/>
    </source>
</evidence>
<dbReference type="Proteomes" id="UP000694867">
    <property type="component" value="Unplaced"/>
</dbReference>
<evidence type="ECO:0000259" key="7">
    <source>
        <dbReference type="Pfam" id="PF04182"/>
    </source>
</evidence>
<dbReference type="GO" id="GO:0006384">
    <property type="term" value="P:transcription initiation at RNA polymerase III promoter"/>
    <property type="evidence" value="ECO:0007669"/>
    <property type="project" value="InterPro"/>
</dbReference>
<evidence type="ECO:0000256" key="5">
    <source>
        <dbReference type="ARBA" id="ARBA00023242"/>
    </source>
</evidence>
<feature type="region of interest" description="Disordered" evidence="6">
    <location>
        <begin position="1537"/>
        <end position="1566"/>
    </location>
</feature>
<evidence type="ECO:0000256" key="1">
    <source>
        <dbReference type="ARBA" id="ARBA00004123"/>
    </source>
</evidence>
<evidence type="ECO:0000256" key="6">
    <source>
        <dbReference type="SAM" id="MobiDB-lite"/>
    </source>
</evidence>
<sequence>MLNLLTVSEDVVEEVALEGLDGSTLPNLWSRMQQRYDVEQGGCELDDQLKEFIWGKVLRDKRLQFYRLPEPRPDSVIFDRMSPEYMDEMGVLTQANYAPRVDPYPFGPVKNNGSVMGSCATFDTRVDVTESVRGDPNLQNLEQAEEFLGWDHVIVANQATRSRTLCGPAVKSDEISSMRGVMYCLLERVGRSRYNGEITPGPNGLMKVFRESPGTIFYYKKKLVTYGFVVAQSCRINLPGKQQTGNLLHLRRFFRRIESPQDKAVRDAAEYLLQKPNHWEQISVMKADLPSIHGYIFKRIIRGSHKNIFEIKTISWREYKPDATPVDYITKAQSVRLARVIQLNRRAFDEYLAAQEAEVKLEEGGVDEDDDLKDEIEGPEEHATLFSQINRIYDGSRTAFNYTAIQSGYRAIERSGAAGMTMAQLASHLALPRRFVRNIIKTLCKENSISSHCVAIGRQQVTIYVSKVYADVTTRVNHSALQRIEPPAITAGEGSTVAQTNSTDIKKTFATQRTLSRAVRIVELTRELKVIPQPYRLLKILRREEQEAGLKDKLCKHSLERILQKLDETGYINTVVCKLDTSKGERELLMICASDVGDDHELVQGCIQMWHLNEKTKPLNPPRTREALTCAPDDGPPKSYPTPNPAMAKKYGYKPKFKRAKLMYEFLHYLLYSYDGTVPSRGSLVSIDAIVSYHDEVSWKKFIPPLAAERSPGWCILGDAWLLCPLSLFIQLSSVMFEVPGIEEYLGDPVKQHYLLRYLPDEMRDLLLFNRRWLYQLHEQAITLSHMGLGRFGPQKHKEKDQVWFFLNRKITVVDTTGRTGFLKTGLDEKDFLLESFFLRSEQDIFAFWTRVEEICMSTPLGMYSKLASQTYVAYASGQKPELVEAARRYDLDSAGLDDGGLPPGDHQGACGFDSGLHAHRRANWSAVRQSHKKLKESLETVTALKVIEQQFRVKVKKNEHVKGPLPSRALAIPESVPIANNPPVKKRKEFIIRNKRVYKREGRKAVKLDERDVEALKNMKNLKRVKWRAEHDYILLLVKTLSSVVYPDHGRLVVPASQLRDLLLSIFPESCHDKTRHASVRRLRQLLKYPEKNAVARAMRFNIMREPEIMRRIEEIQDSVNAQVKHKLFLDLIEVARKSLSRQGVKCSSKVDLKQVDSFEVDELQESRTAFRYREPLNVVDVHQATVATILIASFALDGKTNWSYLLYTIYERYPDPLLRVVLKGLTDSQMIARKKSKNYKTCDRILHLPGLPYSLSFKWYFMMKLRYHDEVLNPMSQQMQKIQRDRTVDIADDNPTPALMILFAHLSLHGLAEVSYEFRESPIEFVFRKGSGRVNPKNTVNSSRSSVLAARERMMDYMENIRYDEEMRLNPLPIKCALKEETDLSFGCYHHKVKGGDILRNDLHGEIIKRLKSYYDPSLSELDAEAVIEKEFKSSKKIGAGDLEFAMKTYRLVLASKEVGLSLQQLWIIQSGKFSYLEEITNILCDLKVLLPIGVNQKRFVAFAYSNPWLIKSYRIPKEMRKRVSTAMDDMRPRKRIRCSNKSSTTEDAPPVEERPQASTEVNHRQRRRQMKCISAQLENCKPLLFVPRMWKCPDGSLNVNIFTKMLLAIFSFICDHPGITEADLQDRFCSVVEPSIQVIDLVDILLKLGCIRRSFLEMPGPESVDLFSDPVIGQSILDDSESTDDIKFYEPTEDGMLRINSFFTTSLQQRSDLSG</sequence>
<reference evidence="11" key="1">
    <citation type="submission" date="2025-08" db="UniProtKB">
        <authorList>
            <consortium name="RefSeq"/>
        </authorList>
    </citation>
    <scope>IDENTIFICATION</scope>
</reference>
<keyword evidence="2" id="KW-0597">Phosphoprotein</keyword>
<dbReference type="InterPro" id="IPR007309">
    <property type="entry name" value="TFIIIC_Bblock-bd"/>
</dbReference>
<keyword evidence="10" id="KW-1185">Reference proteome</keyword>
<dbReference type="InterPro" id="IPR056428">
    <property type="entry name" value="WH_GTF3C1"/>
</dbReference>
<dbReference type="GO" id="GO:0003677">
    <property type="term" value="F:DNA binding"/>
    <property type="evidence" value="ECO:0007669"/>
    <property type="project" value="UniProtKB-KW"/>
</dbReference>
<feature type="domain" description="B-block binding subunit of TFIIIC" evidence="7">
    <location>
        <begin position="182"/>
        <end position="255"/>
    </location>
</feature>
<gene>
    <name evidence="11" type="primary">LOC108864622</name>
</gene>
<name>A0AAJ7WIA9_9ACAR</name>
<organism evidence="10 11">
    <name type="scientific">Galendromus occidentalis</name>
    <name type="common">western predatory mite</name>
    <dbReference type="NCBI Taxonomy" id="34638"/>
    <lineage>
        <taxon>Eukaryota</taxon>
        <taxon>Metazoa</taxon>
        <taxon>Ecdysozoa</taxon>
        <taxon>Arthropoda</taxon>
        <taxon>Chelicerata</taxon>
        <taxon>Arachnida</taxon>
        <taxon>Acari</taxon>
        <taxon>Parasitiformes</taxon>
        <taxon>Mesostigmata</taxon>
        <taxon>Gamasina</taxon>
        <taxon>Phytoseioidea</taxon>
        <taxon>Phytoseiidae</taxon>
        <taxon>Typhlodrominae</taxon>
        <taxon>Galendromus</taxon>
    </lineage>
</organism>
<dbReference type="PANTHER" id="PTHR15180">
    <property type="entry name" value="GENERAL TRANSCRIPTION FACTOR 3C POLYPEPTIDE 1"/>
    <property type="match status" value="1"/>
</dbReference>
<evidence type="ECO:0000313" key="10">
    <source>
        <dbReference type="Proteomes" id="UP000694867"/>
    </source>
</evidence>
<dbReference type="Pfam" id="PF24101">
    <property type="entry name" value="WHD_GTF3C1"/>
    <property type="match status" value="1"/>
</dbReference>
<dbReference type="Pfam" id="PF04182">
    <property type="entry name" value="B-block_TFIIIC"/>
    <property type="match status" value="1"/>
</dbReference>
<evidence type="ECO:0000256" key="2">
    <source>
        <dbReference type="ARBA" id="ARBA00022553"/>
    </source>
</evidence>
<dbReference type="PANTHER" id="PTHR15180:SF1">
    <property type="entry name" value="GENERAL TRANSCRIPTION FACTOR 3C POLYPEPTIDE 1"/>
    <property type="match status" value="1"/>
</dbReference>
<feature type="domain" description="GTF3C1 extended winged-helix" evidence="9">
    <location>
        <begin position="511"/>
        <end position="609"/>
    </location>
</feature>
<comment type="subcellular location">
    <subcellularLocation>
        <location evidence="1">Nucleus</location>
    </subcellularLocation>
</comment>
<feature type="domain" description="General transcription factor 3C polypeptide 1 winged-helix" evidence="8">
    <location>
        <begin position="10"/>
        <end position="146"/>
    </location>
</feature>
<dbReference type="KEGG" id="goe:108864622"/>
<dbReference type="InterPro" id="IPR056467">
    <property type="entry name" value="eWH_GTF3C1"/>
</dbReference>
<evidence type="ECO:0000259" key="9">
    <source>
        <dbReference type="Pfam" id="PF24101"/>
    </source>
</evidence>
<keyword evidence="4" id="KW-0804">Transcription</keyword>
<dbReference type="GO" id="GO:0042791">
    <property type="term" value="P:5S class rRNA transcription by RNA polymerase III"/>
    <property type="evidence" value="ECO:0007669"/>
    <property type="project" value="TreeGrafter"/>
</dbReference>
<evidence type="ECO:0000313" key="11">
    <source>
        <dbReference type="RefSeq" id="XP_028968159.1"/>
    </source>
</evidence>